<keyword evidence="1" id="KW-0472">Membrane</keyword>
<gene>
    <name evidence="3" type="ORF">MHEC_16690</name>
</gene>
<dbReference type="AlphaFoldDB" id="A0A7R7GSP2"/>
<dbReference type="InterPro" id="IPR025330">
    <property type="entry name" value="DUF4236"/>
</dbReference>
<evidence type="ECO:0000313" key="4">
    <source>
        <dbReference type="Proteomes" id="UP000595446"/>
    </source>
</evidence>
<reference evidence="3 4" key="1">
    <citation type="submission" date="2020-12" db="EMBL/GenBank/DDBJ databases">
        <title>Complete genome sequence of Mycobacterium heckeshornense JCM 15655T, closely related to a pathogenic non-tuberculous mycobacterial species Mycobacterium xenopi.</title>
        <authorList>
            <person name="Yoshida M."/>
            <person name="Fukano H."/>
            <person name="Asakura T."/>
            <person name="Suzuki M."/>
            <person name="Hoshino Y."/>
        </authorList>
    </citation>
    <scope>NUCLEOTIDE SEQUENCE [LARGE SCALE GENOMIC DNA]</scope>
    <source>
        <strain evidence="3 4">JCM 15655</strain>
    </source>
</reference>
<evidence type="ECO:0000259" key="2">
    <source>
        <dbReference type="Pfam" id="PF14020"/>
    </source>
</evidence>
<dbReference type="OrthoDB" id="190275at2"/>
<dbReference type="EMBL" id="AP024237">
    <property type="protein sequence ID" value="BCO35236.1"/>
    <property type="molecule type" value="Genomic_DNA"/>
</dbReference>
<feature type="transmembrane region" description="Helical" evidence="1">
    <location>
        <begin position="134"/>
        <end position="162"/>
    </location>
</feature>
<sequence length="381" mass="41696">MGFYIRKYVKVGPFRLNLSKSGLGVSVGVPGFRIGSGPRGNYVHIGRYGLYYRTAYYGKPLLGGTSAQRAVLHPSQPHPADFPAYNPSDVVMHDVTGATAVSLVPTVGDDLVKQLNAAATMTRWGWLVTVASSVLGLMALLFSWIISLVIWVVALPLCWWLFLRDQTRSTVVAFYDVNDAPAAWFDSLVQSWGWLMEAQKLWRVVETGHIETMSQWKRNAGADHLATLVQAMATTASPPHLSTNIAVPSIAAGNSSLHFLPDRVLVREGKRYSDVAYRHLQVRHWQTRFIESGLLPTDAQQVDQTWLHPNVRGGPDRRFTNNRLMPVMQYGRLELSSPEGLCWQLQISRAAAASAIASVLSSAPGLSAAPGGNQPLGSPGP</sequence>
<dbReference type="Proteomes" id="UP000595446">
    <property type="component" value="Chromosome"/>
</dbReference>
<organism evidence="3 4">
    <name type="scientific">Mycobacterium heckeshornense</name>
    <dbReference type="NCBI Taxonomy" id="110505"/>
    <lineage>
        <taxon>Bacteria</taxon>
        <taxon>Bacillati</taxon>
        <taxon>Actinomycetota</taxon>
        <taxon>Actinomycetes</taxon>
        <taxon>Mycobacteriales</taxon>
        <taxon>Mycobacteriaceae</taxon>
        <taxon>Mycobacterium</taxon>
    </lineage>
</organism>
<feature type="domain" description="DUF4236" evidence="2">
    <location>
        <begin position="3"/>
        <end position="53"/>
    </location>
</feature>
<accession>A0A7R7GSP2</accession>
<dbReference type="RefSeq" id="WP_071700348.1">
    <property type="nucleotide sequence ID" value="NZ_AP024237.1"/>
</dbReference>
<evidence type="ECO:0000313" key="3">
    <source>
        <dbReference type="EMBL" id="BCO35236.1"/>
    </source>
</evidence>
<evidence type="ECO:0000256" key="1">
    <source>
        <dbReference type="SAM" id="Phobius"/>
    </source>
</evidence>
<keyword evidence="1" id="KW-1133">Transmembrane helix</keyword>
<keyword evidence="1" id="KW-0812">Transmembrane</keyword>
<name>A0A7R7GSP2_9MYCO</name>
<dbReference type="Pfam" id="PF14020">
    <property type="entry name" value="DUF4236"/>
    <property type="match status" value="1"/>
</dbReference>
<proteinExistence type="predicted"/>
<protein>
    <submittedName>
        <fullName evidence="3">Membrane protein</fullName>
    </submittedName>
</protein>
<keyword evidence="4" id="KW-1185">Reference proteome</keyword>